<dbReference type="SUPFAM" id="SSF48452">
    <property type="entry name" value="TPR-like"/>
    <property type="match status" value="1"/>
</dbReference>
<comment type="caution">
    <text evidence="1">The sequence shown here is derived from an EMBL/GenBank/DDBJ whole genome shotgun (WGS) entry which is preliminary data.</text>
</comment>
<dbReference type="Pfam" id="PF13424">
    <property type="entry name" value="TPR_12"/>
    <property type="match status" value="1"/>
</dbReference>
<evidence type="ECO:0000313" key="1">
    <source>
        <dbReference type="EMBL" id="MPN15443.1"/>
    </source>
</evidence>
<dbReference type="Gene3D" id="1.25.40.10">
    <property type="entry name" value="Tetratricopeptide repeat domain"/>
    <property type="match status" value="1"/>
</dbReference>
<gene>
    <name evidence="1" type="ORF">SDC9_162777</name>
</gene>
<protein>
    <recommendedName>
        <fullName evidence="2">Beta-barrel assembly-enhancing protease</fullName>
    </recommendedName>
</protein>
<proteinExistence type="predicted"/>
<dbReference type="EMBL" id="VSSQ01062211">
    <property type="protein sequence ID" value="MPN15443.1"/>
    <property type="molecule type" value="Genomic_DNA"/>
</dbReference>
<reference evidence="1" key="1">
    <citation type="submission" date="2019-08" db="EMBL/GenBank/DDBJ databases">
        <authorList>
            <person name="Kucharzyk K."/>
            <person name="Murdoch R.W."/>
            <person name="Higgins S."/>
            <person name="Loffler F."/>
        </authorList>
    </citation>
    <scope>NUCLEOTIDE SEQUENCE</scope>
</reference>
<accession>A0A645FTM9</accession>
<evidence type="ECO:0008006" key="2">
    <source>
        <dbReference type="Google" id="ProtNLM"/>
    </source>
</evidence>
<organism evidence="1">
    <name type="scientific">bioreactor metagenome</name>
    <dbReference type="NCBI Taxonomy" id="1076179"/>
    <lineage>
        <taxon>unclassified sequences</taxon>
        <taxon>metagenomes</taxon>
        <taxon>ecological metagenomes</taxon>
    </lineage>
</organism>
<dbReference type="InterPro" id="IPR011990">
    <property type="entry name" value="TPR-like_helical_dom_sf"/>
</dbReference>
<sequence length="192" mass="22027">MDLANVYYLLAELDLSRQTYQSALTLSQQSSSTRQWAIQILNKLADIELQSLDWKQAIRIFEQLRSLQPQEPGPRSTLIDLHLQLTQRSAALNELDSYLKLISDNDTNGKSIRFLNDLLENYPGEVEIQKRLVEYYSTRNQLPKAIEKLDALAEKSMKLNDSKSAVDTVKFIISLNPPNVADYQKLLDELNK</sequence>
<name>A0A645FTM9_9ZZZZ</name>
<dbReference type="AlphaFoldDB" id="A0A645FTM9"/>